<dbReference type="InParanoid" id="A0A7F5R9U2"/>
<evidence type="ECO:0000256" key="1">
    <source>
        <dbReference type="PROSITE-ProRule" id="PRU00047"/>
    </source>
</evidence>
<proteinExistence type="predicted"/>
<reference evidence="5" key="1">
    <citation type="submission" date="2025-08" db="UniProtKB">
        <authorList>
            <consortium name="RefSeq"/>
        </authorList>
    </citation>
    <scope>IDENTIFICATION</scope>
    <source>
        <tissue evidence="5">Entire body</tissue>
    </source>
</reference>
<dbReference type="SUPFAM" id="SSF57756">
    <property type="entry name" value="Retrovirus zinc finger-like domains"/>
    <property type="match status" value="1"/>
</dbReference>
<name>A0A7F5R9U2_AGRPL</name>
<dbReference type="InterPro" id="IPR036875">
    <property type="entry name" value="Znf_CCHC_sf"/>
</dbReference>
<dbReference type="GeneID" id="112905138"/>
<accession>A0A7F5R9U2</accession>
<dbReference type="KEGG" id="apln:112905138"/>
<organism evidence="4 5">
    <name type="scientific">Agrilus planipennis</name>
    <name type="common">Emerald ash borer</name>
    <name type="synonym">Agrilus marcopoli</name>
    <dbReference type="NCBI Taxonomy" id="224129"/>
    <lineage>
        <taxon>Eukaryota</taxon>
        <taxon>Metazoa</taxon>
        <taxon>Ecdysozoa</taxon>
        <taxon>Arthropoda</taxon>
        <taxon>Hexapoda</taxon>
        <taxon>Insecta</taxon>
        <taxon>Pterygota</taxon>
        <taxon>Neoptera</taxon>
        <taxon>Endopterygota</taxon>
        <taxon>Coleoptera</taxon>
        <taxon>Polyphaga</taxon>
        <taxon>Elateriformia</taxon>
        <taxon>Buprestoidea</taxon>
        <taxon>Buprestidae</taxon>
        <taxon>Agrilinae</taxon>
        <taxon>Agrilus</taxon>
    </lineage>
</organism>
<feature type="region of interest" description="Disordered" evidence="2">
    <location>
        <begin position="111"/>
        <end position="140"/>
    </location>
</feature>
<evidence type="ECO:0000256" key="2">
    <source>
        <dbReference type="SAM" id="MobiDB-lite"/>
    </source>
</evidence>
<evidence type="ECO:0000259" key="3">
    <source>
        <dbReference type="PROSITE" id="PS50158"/>
    </source>
</evidence>
<evidence type="ECO:0000313" key="5">
    <source>
        <dbReference type="RefSeq" id="XP_025832734.1"/>
    </source>
</evidence>
<dbReference type="GO" id="GO:0008270">
    <property type="term" value="F:zinc ion binding"/>
    <property type="evidence" value="ECO:0007669"/>
    <property type="project" value="UniProtKB-KW"/>
</dbReference>
<dbReference type="InterPro" id="IPR001878">
    <property type="entry name" value="Znf_CCHC"/>
</dbReference>
<feature type="domain" description="CCHC-type" evidence="3">
    <location>
        <begin position="319"/>
        <end position="333"/>
    </location>
</feature>
<dbReference type="PROSITE" id="PS50158">
    <property type="entry name" value="ZF_CCHC"/>
    <property type="match status" value="1"/>
</dbReference>
<keyword evidence="1" id="KW-0479">Metal-binding</keyword>
<dbReference type="RefSeq" id="XP_025832734.1">
    <property type="nucleotide sequence ID" value="XM_025976949.1"/>
</dbReference>
<keyword evidence="1" id="KW-0863">Zinc-finger</keyword>
<gene>
    <name evidence="5" type="primary">LOC112905138</name>
</gene>
<feature type="compositionally biased region" description="Basic and acidic residues" evidence="2">
    <location>
        <begin position="14"/>
        <end position="33"/>
    </location>
</feature>
<dbReference type="AlphaFoldDB" id="A0A7F5R9U2"/>
<dbReference type="Proteomes" id="UP000192223">
    <property type="component" value="Unplaced"/>
</dbReference>
<sequence length="403" mass="46080">MKRKNSQWCDDEPEFAKRSDNKKPKRRDSGELTHVRGSLPEDMLSGDARRFFKIIQVLVPMKAETIKVADRKVIRETADLLMKSLVQMAGVVKELRHTISKKDEEIKQARESATKTVSTPPLMSYSDRLKSGNNVPLKPRVNETSFPVQIGSKKAGKDSDFIKEVVMRTVDPIKNNIAVKNVRATKSGNIVIDCARQEDAEKIKLSLSVQAKDEVEVKDIKKRWPSVRIDRISKELNARDIHETILGHNDFIDEYCGNDVNKFKTHFRQLAVFETGGNKETYSADFEVNPTLRVKMLDRPIYLNWQRVWVRDHFSMLQCFQCYDFGHLSKNCKIKEQLCGKCGGKHHSKDCKSKTTSCVVCVRSNKDKKRAPVNTDHDAKSSSCPTMNRIRNSILSNIDFYGN</sequence>
<keyword evidence="1" id="KW-0862">Zinc</keyword>
<evidence type="ECO:0000313" key="4">
    <source>
        <dbReference type="Proteomes" id="UP000192223"/>
    </source>
</evidence>
<keyword evidence="4" id="KW-1185">Reference proteome</keyword>
<protein>
    <submittedName>
        <fullName evidence="5">Uncharacterized protein LOC112905138 isoform X1</fullName>
    </submittedName>
</protein>
<dbReference type="OrthoDB" id="6775559at2759"/>
<dbReference type="GO" id="GO:0003676">
    <property type="term" value="F:nucleic acid binding"/>
    <property type="evidence" value="ECO:0007669"/>
    <property type="project" value="InterPro"/>
</dbReference>
<feature type="region of interest" description="Disordered" evidence="2">
    <location>
        <begin position="1"/>
        <end position="33"/>
    </location>
</feature>